<keyword evidence="14" id="KW-1185">Reference proteome</keyword>
<keyword evidence="13" id="KW-0808">Transferase</keyword>
<dbReference type="Pfam" id="PF08543">
    <property type="entry name" value="Phos_pyr_kin"/>
    <property type="match status" value="1"/>
</dbReference>
<keyword evidence="13" id="KW-0418">Kinase</keyword>
<evidence type="ECO:0000259" key="12">
    <source>
        <dbReference type="Pfam" id="PF08543"/>
    </source>
</evidence>
<dbReference type="PANTHER" id="PTHR20858">
    <property type="entry name" value="PHOSPHOMETHYLPYRIMIDINE KINASE"/>
    <property type="match status" value="1"/>
</dbReference>
<gene>
    <name evidence="13" type="ORF">JOC94_003917</name>
</gene>
<proteinExistence type="inferred from homology"/>
<evidence type="ECO:0000256" key="7">
    <source>
        <dbReference type="ARBA" id="ARBA00019161"/>
    </source>
</evidence>
<comment type="pathway">
    <text evidence="3">Cofactor biosynthesis; thiamine diphosphate biosynthesis; 4-amino-2-methyl-5-diphosphomethylpyrimidine from 5-amino-1-(5-phospho-D-ribosyl)imidazole: step 3/3.</text>
</comment>
<dbReference type="NCBIfam" id="TIGR00097">
    <property type="entry name" value="HMP-P_kinase"/>
    <property type="match status" value="1"/>
</dbReference>
<reference evidence="13 14" key="1">
    <citation type="submission" date="2021-01" db="EMBL/GenBank/DDBJ databases">
        <title>Genomic Encyclopedia of Type Strains, Phase IV (KMG-IV): sequencing the most valuable type-strain genomes for metagenomic binning, comparative biology and taxonomic classification.</title>
        <authorList>
            <person name="Goeker M."/>
        </authorList>
    </citation>
    <scope>NUCLEOTIDE SEQUENCE [LARGE SCALE GENOMIC DNA]</scope>
    <source>
        <strain evidence="13 14">DSM 105453</strain>
    </source>
</reference>
<evidence type="ECO:0000256" key="10">
    <source>
        <dbReference type="ARBA" id="ARBA00042102"/>
    </source>
</evidence>
<keyword evidence="8" id="KW-0784">Thiamine biosynthesis</keyword>
<name>A0ABS2RDH7_9BACI</name>
<evidence type="ECO:0000256" key="3">
    <source>
        <dbReference type="ARBA" id="ARBA00004769"/>
    </source>
</evidence>
<evidence type="ECO:0000256" key="9">
    <source>
        <dbReference type="ARBA" id="ARBA00037917"/>
    </source>
</evidence>
<evidence type="ECO:0000256" key="1">
    <source>
        <dbReference type="ARBA" id="ARBA00000151"/>
    </source>
</evidence>
<dbReference type="Proteomes" id="UP000823485">
    <property type="component" value="Unassembled WGS sequence"/>
</dbReference>
<evidence type="ECO:0000256" key="4">
    <source>
        <dbReference type="ARBA" id="ARBA00009879"/>
    </source>
</evidence>
<dbReference type="SUPFAM" id="SSF53613">
    <property type="entry name" value="Ribokinase-like"/>
    <property type="match status" value="1"/>
</dbReference>
<comment type="similarity">
    <text evidence="4">Belongs to the ThiD family.</text>
</comment>
<protein>
    <recommendedName>
        <fullName evidence="7">Hydroxymethylpyrimidine/phosphomethylpyrimidine kinase</fullName>
        <ecNumber evidence="5">2.7.1.49</ecNumber>
        <ecNumber evidence="6">2.7.4.7</ecNumber>
    </recommendedName>
    <alternativeName>
        <fullName evidence="10">Hydroxymethylpyrimidine kinase</fullName>
    </alternativeName>
    <alternativeName>
        <fullName evidence="11">Hydroxymethylpyrimidine phosphate kinase</fullName>
    </alternativeName>
</protein>
<evidence type="ECO:0000256" key="6">
    <source>
        <dbReference type="ARBA" id="ARBA00012963"/>
    </source>
</evidence>
<evidence type="ECO:0000256" key="2">
    <source>
        <dbReference type="ARBA" id="ARBA00000565"/>
    </source>
</evidence>
<dbReference type="GO" id="GO:0008902">
    <property type="term" value="F:hydroxymethylpyrimidine kinase activity"/>
    <property type="evidence" value="ECO:0007669"/>
    <property type="project" value="UniProtKB-EC"/>
</dbReference>
<dbReference type="InterPro" id="IPR029056">
    <property type="entry name" value="Ribokinase-like"/>
</dbReference>
<dbReference type="EC" id="2.7.4.7" evidence="6"/>
<evidence type="ECO:0000313" key="13">
    <source>
        <dbReference type="EMBL" id="MBM7716893.1"/>
    </source>
</evidence>
<dbReference type="CDD" id="cd01169">
    <property type="entry name" value="HMPP_kinase"/>
    <property type="match status" value="1"/>
</dbReference>
<dbReference type="InterPro" id="IPR013749">
    <property type="entry name" value="PM/HMP-P_kinase-1"/>
</dbReference>
<dbReference type="InterPro" id="IPR004399">
    <property type="entry name" value="HMP/HMP-P_kinase_dom"/>
</dbReference>
<dbReference type="RefSeq" id="WP_077113527.1">
    <property type="nucleotide sequence ID" value="NZ_JAFBFH010000034.1"/>
</dbReference>
<dbReference type="Gene3D" id="3.40.1190.20">
    <property type="match status" value="1"/>
</dbReference>
<accession>A0ABS2RDH7</accession>
<evidence type="ECO:0000256" key="11">
    <source>
        <dbReference type="ARBA" id="ARBA00043176"/>
    </source>
</evidence>
<feature type="domain" description="Pyridoxamine kinase/Phosphomethylpyrimidine kinase" evidence="12">
    <location>
        <begin position="14"/>
        <end position="258"/>
    </location>
</feature>
<dbReference type="GO" id="GO:0008972">
    <property type="term" value="F:phosphomethylpyrimidine kinase activity"/>
    <property type="evidence" value="ECO:0007669"/>
    <property type="project" value="UniProtKB-EC"/>
</dbReference>
<comment type="catalytic activity">
    <reaction evidence="2">
        <text>4-amino-2-methyl-5-(phosphooxymethyl)pyrimidine + ATP = 4-amino-2-methyl-5-(diphosphooxymethyl)pyrimidine + ADP</text>
        <dbReference type="Rhea" id="RHEA:19893"/>
        <dbReference type="ChEBI" id="CHEBI:30616"/>
        <dbReference type="ChEBI" id="CHEBI:57841"/>
        <dbReference type="ChEBI" id="CHEBI:58354"/>
        <dbReference type="ChEBI" id="CHEBI:456216"/>
        <dbReference type="EC" id="2.7.4.7"/>
    </reaction>
</comment>
<organism evidence="13 14">
    <name type="scientific">Siminovitchia thermophila</name>
    <dbReference type="NCBI Taxonomy" id="1245522"/>
    <lineage>
        <taxon>Bacteria</taxon>
        <taxon>Bacillati</taxon>
        <taxon>Bacillota</taxon>
        <taxon>Bacilli</taxon>
        <taxon>Bacillales</taxon>
        <taxon>Bacillaceae</taxon>
        <taxon>Siminovitchia</taxon>
    </lineage>
</organism>
<dbReference type="PANTHER" id="PTHR20858:SF17">
    <property type="entry name" value="HYDROXYMETHYLPYRIMIDINE_PHOSPHOMETHYLPYRIMIDINE KINASE THI20-RELATED"/>
    <property type="match status" value="1"/>
</dbReference>
<comment type="caution">
    <text evidence="13">The sequence shown here is derived from an EMBL/GenBank/DDBJ whole genome shotgun (WGS) entry which is preliminary data.</text>
</comment>
<dbReference type="EMBL" id="JAFBFH010000034">
    <property type="protein sequence ID" value="MBM7716893.1"/>
    <property type="molecule type" value="Genomic_DNA"/>
</dbReference>
<evidence type="ECO:0000256" key="5">
    <source>
        <dbReference type="ARBA" id="ARBA00012135"/>
    </source>
</evidence>
<comment type="catalytic activity">
    <reaction evidence="1">
        <text>4-amino-5-hydroxymethyl-2-methylpyrimidine + ATP = 4-amino-2-methyl-5-(phosphooxymethyl)pyrimidine + ADP + H(+)</text>
        <dbReference type="Rhea" id="RHEA:23096"/>
        <dbReference type="ChEBI" id="CHEBI:15378"/>
        <dbReference type="ChEBI" id="CHEBI:16892"/>
        <dbReference type="ChEBI" id="CHEBI:30616"/>
        <dbReference type="ChEBI" id="CHEBI:58354"/>
        <dbReference type="ChEBI" id="CHEBI:456216"/>
        <dbReference type="EC" id="2.7.1.49"/>
    </reaction>
</comment>
<comment type="pathway">
    <text evidence="9">Cofactor biosynthesis; thiamine diphosphate biosynthesis; 4-amino-2-methyl-5-diphosphomethylpyrimidine from 5-amino-1-(5-phospho-D-ribosyl)imidazole: step 2/3.</text>
</comment>
<sequence>MTEIYKALSIAGTDPTGGAGIHADLKAFQEQGVYGMAVITSVVAQNTLGVKSFEEMSQNNISQQIDCVIEDIKPDAVKTGMLASIDIIELVAEKLKAANIQSYVMDPVMVAKSGHHLLYQDAIDHLKKLLIPQATVITPNIPEAEVIIGKSIETLQQMRDAAKEIVQVYGAKAAIVKGGHRDGEARDVLYFDENFEEFVSPRFDTKHTHGTGCTFSAVITAELAKQKSIKEAVTVGKEFISAAIKHTLGIGKGQGPTNHFAYRSMNQQIARQPL</sequence>
<evidence type="ECO:0000256" key="8">
    <source>
        <dbReference type="ARBA" id="ARBA00022977"/>
    </source>
</evidence>
<dbReference type="EC" id="2.7.1.49" evidence="5"/>
<evidence type="ECO:0000313" key="14">
    <source>
        <dbReference type="Proteomes" id="UP000823485"/>
    </source>
</evidence>